<keyword evidence="3" id="KW-1185">Reference proteome</keyword>
<sequence length="52" mass="5769">MAARKRAAATAVTETNKPDPEKPKPETQKTDSSIRLAKPITIFKIFLIFSIP</sequence>
<feature type="compositionally biased region" description="Basic and acidic residues" evidence="1">
    <location>
        <begin position="16"/>
        <end position="29"/>
    </location>
</feature>
<evidence type="ECO:0000256" key="1">
    <source>
        <dbReference type="SAM" id="MobiDB-lite"/>
    </source>
</evidence>
<organism evidence="2 3">
    <name type="scientific">Castilleja foliolosa</name>
    <dbReference type="NCBI Taxonomy" id="1961234"/>
    <lineage>
        <taxon>Eukaryota</taxon>
        <taxon>Viridiplantae</taxon>
        <taxon>Streptophyta</taxon>
        <taxon>Embryophyta</taxon>
        <taxon>Tracheophyta</taxon>
        <taxon>Spermatophyta</taxon>
        <taxon>Magnoliopsida</taxon>
        <taxon>eudicotyledons</taxon>
        <taxon>Gunneridae</taxon>
        <taxon>Pentapetalae</taxon>
        <taxon>asterids</taxon>
        <taxon>lamiids</taxon>
        <taxon>Lamiales</taxon>
        <taxon>Orobanchaceae</taxon>
        <taxon>Pedicularideae</taxon>
        <taxon>Castillejinae</taxon>
        <taxon>Castilleja</taxon>
    </lineage>
</organism>
<name>A0ABD3CSH8_9LAMI</name>
<gene>
    <name evidence="2" type="ORF">CASFOL_025503</name>
</gene>
<accession>A0ABD3CSH8</accession>
<comment type="caution">
    <text evidence="2">The sequence shown here is derived from an EMBL/GenBank/DDBJ whole genome shotgun (WGS) entry which is preliminary data.</text>
</comment>
<dbReference type="AlphaFoldDB" id="A0ABD3CSH8"/>
<protein>
    <submittedName>
        <fullName evidence="2">Uncharacterized protein</fullName>
    </submittedName>
</protein>
<dbReference type="Proteomes" id="UP001632038">
    <property type="component" value="Unassembled WGS sequence"/>
</dbReference>
<reference evidence="3" key="1">
    <citation type="journal article" date="2024" name="IScience">
        <title>Strigolactones Initiate the Formation of Haustorium-like Structures in Castilleja.</title>
        <authorList>
            <person name="Buerger M."/>
            <person name="Peterson D."/>
            <person name="Chory J."/>
        </authorList>
    </citation>
    <scope>NUCLEOTIDE SEQUENCE [LARGE SCALE GENOMIC DNA]</scope>
</reference>
<feature type="region of interest" description="Disordered" evidence="1">
    <location>
        <begin position="1"/>
        <end position="33"/>
    </location>
</feature>
<evidence type="ECO:0000313" key="2">
    <source>
        <dbReference type="EMBL" id="KAL3632519.1"/>
    </source>
</evidence>
<proteinExistence type="predicted"/>
<dbReference type="EMBL" id="JAVIJP010000032">
    <property type="protein sequence ID" value="KAL3632519.1"/>
    <property type="molecule type" value="Genomic_DNA"/>
</dbReference>
<evidence type="ECO:0000313" key="3">
    <source>
        <dbReference type="Proteomes" id="UP001632038"/>
    </source>
</evidence>